<evidence type="ECO:0000313" key="13">
    <source>
        <dbReference type="Proteomes" id="UP001163046"/>
    </source>
</evidence>
<feature type="transmembrane region" description="Helical" evidence="11">
    <location>
        <begin position="7"/>
        <end position="30"/>
    </location>
</feature>
<keyword evidence="8" id="KW-0443">Lipid metabolism</keyword>
<dbReference type="GO" id="GO:0004144">
    <property type="term" value="F:diacylglycerol O-acyltransferase activity"/>
    <property type="evidence" value="ECO:0007669"/>
    <property type="project" value="TreeGrafter"/>
</dbReference>
<evidence type="ECO:0000256" key="10">
    <source>
        <dbReference type="ARBA" id="ARBA00023315"/>
    </source>
</evidence>
<evidence type="ECO:0000256" key="5">
    <source>
        <dbReference type="ARBA" id="ARBA00022692"/>
    </source>
</evidence>
<evidence type="ECO:0000256" key="9">
    <source>
        <dbReference type="ARBA" id="ARBA00023136"/>
    </source>
</evidence>
<dbReference type="CDD" id="cd07987">
    <property type="entry name" value="LPLAT_MGAT-like"/>
    <property type="match status" value="1"/>
</dbReference>
<protein>
    <recommendedName>
        <fullName evidence="11">Acyltransferase</fullName>
        <ecNumber evidence="11">2.3.1.-</ecNumber>
    </recommendedName>
</protein>
<keyword evidence="6 11" id="KW-0256">Endoplasmic reticulum</keyword>
<evidence type="ECO:0000256" key="3">
    <source>
        <dbReference type="ARBA" id="ARBA00022516"/>
    </source>
</evidence>
<dbReference type="GO" id="GO:0019432">
    <property type="term" value="P:triglyceride biosynthetic process"/>
    <property type="evidence" value="ECO:0007669"/>
    <property type="project" value="TreeGrafter"/>
</dbReference>
<evidence type="ECO:0000256" key="7">
    <source>
        <dbReference type="ARBA" id="ARBA00022989"/>
    </source>
</evidence>
<keyword evidence="10" id="KW-0012">Acyltransferase</keyword>
<dbReference type="Pfam" id="PF03982">
    <property type="entry name" value="DAGAT"/>
    <property type="match status" value="1"/>
</dbReference>
<keyword evidence="9 11" id="KW-0472">Membrane</keyword>
<comment type="subcellular location">
    <subcellularLocation>
        <location evidence="1 11">Endoplasmic reticulum membrane</location>
        <topology evidence="1 11">Multi-pass membrane protein</topology>
    </subcellularLocation>
</comment>
<dbReference type="PANTHER" id="PTHR12317:SF79">
    <property type="entry name" value="ACYLTRANSFERASE"/>
    <property type="match status" value="1"/>
</dbReference>
<keyword evidence="13" id="KW-1185">Reference proteome</keyword>
<evidence type="ECO:0000313" key="12">
    <source>
        <dbReference type="EMBL" id="KAJ7392832.1"/>
    </source>
</evidence>
<gene>
    <name evidence="12" type="ORF">OS493_010492</name>
</gene>
<comment type="similarity">
    <text evidence="2 11">Belongs to the diacylglycerol acyltransferase family.</text>
</comment>
<dbReference type="Proteomes" id="UP001163046">
    <property type="component" value="Unassembled WGS sequence"/>
</dbReference>
<dbReference type="OrthoDB" id="264532at2759"/>
<dbReference type="PANTHER" id="PTHR12317">
    <property type="entry name" value="DIACYLGLYCEROL O-ACYLTRANSFERASE"/>
    <property type="match status" value="1"/>
</dbReference>
<comment type="caution">
    <text evidence="11">Lacks conserved residue(s) required for the propagation of feature annotation.</text>
</comment>
<evidence type="ECO:0000256" key="6">
    <source>
        <dbReference type="ARBA" id="ARBA00022824"/>
    </source>
</evidence>
<evidence type="ECO:0000256" key="1">
    <source>
        <dbReference type="ARBA" id="ARBA00004477"/>
    </source>
</evidence>
<organism evidence="12 13">
    <name type="scientific">Desmophyllum pertusum</name>
    <dbReference type="NCBI Taxonomy" id="174260"/>
    <lineage>
        <taxon>Eukaryota</taxon>
        <taxon>Metazoa</taxon>
        <taxon>Cnidaria</taxon>
        <taxon>Anthozoa</taxon>
        <taxon>Hexacorallia</taxon>
        <taxon>Scleractinia</taxon>
        <taxon>Caryophylliina</taxon>
        <taxon>Caryophylliidae</taxon>
        <taxon>Desmophyllum</taxon>
    </lineage>
</organism>
<accession>A0A9X0DA04</accession>
<sequence length="326" mass="37306">MSLANYVLQTASVTLLYVVGFLGGMHILGLVTLYQLFFYTPLWPLVLLYLSWTHLVEWKTPERGGRDLLRNFTRRLSLFKYIRDYFPITLVKTSELDPQKNYIFGYHPHGMFTEGTSVALNTEACGFSEKFPGIIPHLSVHSSLLKAWLYRDIIMSLGVIDVSRNSLQYTLTQKGAGHSVVIVVGGAAEILDMRFDTYVLTLKRRKGFIKLALQTGCDLVPVFAFGQNNLFHIFGGGYYSRFSRFQRWLRSKTQSGCFYCWGACMLPKRSPISVVVGSPIPVEKVVNPTQENIDKLHSQYIEDLKELYEKYKDKYHPTENSELLIV</sequence>
<keyword evidence="3" id="KW-0444">Lipid biosynthesis</keyword>
<evidence type="ECO:0000256" key="4">
    <source>
        <dbReference type="ARBA" id="ARBA00022679"/>
    </source>
</evidence>
<name>A0A9X0DA04_9CNID</name>
<evidence type="ECO:0000256" key="8">
    <source>
        <dbReference type="ARBA" id="ARBA00023098"/>
    </source>
</evidence>
<evidence type="ECO:0000256" key="2">
    <source>
        <dbReference type="ARBA" id="ARBA00005420"/>
    </source>
</evidence>
<reference evidence="12" key="1">
    <citation type="submission" date="2023-01" db="EMBL/GenBank/DDBJ databases">
        <title>Genome assembly of the deep-sea coral Lophelia pertusa.</title>
        <authorList>
            <person name="Herrera S."/>
            <person name="Cordes E."/>
        </authorList>
    </citation>
    <scope>NUCLEOTIDE SEQUENCE</scope>
    <source>
        <strain evidence="12">USNM1676648</strain>
        <tissue evidence="12">Polyp</tissue>
    </source>
</reference>
<keyword evidence="4 11" id="KW-0808">Transferase</keyword>
<dbReference type="EMBL" id="MU825400">
    <property type="protein sequence ID" value="KAJ7392832.1"/>
    <property type="molecule type" value="Genomic_DNA"/>
</dbReference>
<comment type="caution">
    <text evidence="12">The sequence shown here is derived from an EMBL/GenBank/DDBJ whole genome shotgun (WGS) entry which is preliminary data.</text>
</comment>
<dbReference type="GO" id="GO:0005789">
    <property type="term" value="C:endoplasmic reticulum membrane"/>
    <property type="evidence" value="ECO:0007669"/>
    <property type="project" value="UniProtKB-SubCell"/>
</dbReference>
<keyword evidence="5 11" id="KW-0812">Transmembrane</keyword>
<dbReference type="EC" id="2.3.1.-" evidence="11"/>
<evidence type="ECO:0000256" key="11">
    <source>
        <dbReference type="RuleBase" id="RU367023"/>
    </source>
</evidence>
<proteinExistence type="inferred from homology"/>
<dbReference type="AlphaFoldDB" id="A0A9X0DA04"/>
<dbReference type="SUPFAM" id="SSF69593">
    <property type="entry name" value="Glycerol-3-phosphate (1)-acyltransferase"/>
    <property type="match status" value="1"/>
</dbReference>
<dbReference type="InterPro" id="IPR007130">
    <property type="entry name" value="DAGAT"/>
</dbReference>
<keyword evidence="7 11" id="KW-1133">Transmembrane helix</keyword>